<feature type="domain" description="FAD dependent oxidoreductase" evidence="8">
    <location>
        <begin position="16"/>
        <end position="378"/>
    </location>
</feature>
<keyword evidence="5 6" id="KW-0560">Oxidoreductase</keyword>
<dbReference type="Gene3D" id="3.50.50.60">
    <property type="entry name" value="FAD/NAD(P)-binding domain"/>
    <property type="match status" value="1"/>
</dbReference>
<evidence type="ECO:0000259" key="8">
    <source>
        <dbReference type="Pfam" id="PF01266"/>
    </source>
</evidence>
<reference evidence="10 11" key="2">
    <citation type="journal article" date="2011" name="Stand. Genomic Sci.">
        <title>Complete genome sequence of Truepera radiovictrix type strain (RQ-24).</title>
        <authorList>
            <person name="Ivanova N."/>
            <person name="Rohde C."/>
            <person name="Munk C."/>
            <person name="Nolan M."/>
            <person name="Lucas S."/>
            <person name="Del Rio T.G."/>
            <person name="Tice H."/>
            <person name="Deshpande S."/>
            <person name="Cheng J.F."/>
            <person name="Tapia R."/>
            <person name="Han C."/>
            <person name="Goodwin L."/>
            <person name="Pitluck S."/>
            <person name="Liolios K."/>
            <person name="Mavromatis K."/>
            <person name="Mikhailova N."/>
            <person name="Pati A."/>
            <person name="Chen A."/>
            <person name="Palaniappan K."/>
            <person name="Land M."/>
            <person name="Hauser L."/>
            <person name="Chang Y.J."/>
            <person name="Jeffries C.D."/>
            <person name="Brambilla E."/>
            <person name="Rohde M."/>
            <person name="Goker M."/>
            <person name="Tindall B.J."/>
            <person name="Woyke T."/>
            <person name="Bristow J."/>
            <person name="Eisen J.A."/>
            <person name="Markowitz V."/>
            <person name="Hugenholtz P."/>
            <person name="Kyrpides N.C."/>
            <person name="Klenk H.P."/>
            <person name="Lapidus A."/>
        </authorList>
    </citation>
    <scope>NUCLEOTIDE SEQUENCE [LARGE SCALE GENOMIC DNA]</scope>
    <source>
        <strain evidence="11">DSM 17093 / CIP 108686 / LMG 22925 / RQ-24</strain>
    </source>
</reference>
<evidence type="ECO:0000256" key="5">
    <source>
        <dbReference type="ARBA" id="ARBA00023002"/>
    </source>
</evidence>
<dbReference type="EC" id="1.1.5.3" evidence="6"/>
<dbReference type="Gene3D" id="1.10.8.870">
    <property type="entry name" value="Alpha-glycerophosphate oxidase, cap domain"/>
    <property type="match status" value="1"/>
</dbReference>
<dbReference type="PROSITE" id="PS00978">
    <property type="entry name" value="FAD_G3PDH_2"/>
    <property type="match status" value="1"/>
</dbReference>
<dbReference type="KEGG" id="tra:Trad_0177"/>
<dbReference type="AlphaFoldDB" id="D7CXV8"/>
<comment type="similarity">
    <text evidence="2 6">Belongs to the FAD-dependent glycerol-3-phosphate dehydrogenase family.</text>
</comment>
<dbReference type="GO" id="GO:0004368">
    <property type="term" value="F:glycerol-3-phosphate dehydrogenase (quinone) activity"/>
    <property type="evidence" value="ECO:0007669"/>
    <property type="project" value="UniProtKB-EC"/>
</dbReference>
<dbReference type="PRINTS" id="PR01001">
    <property type="entry name" value="FADG3PDH"/>
</dbReference>
<comment type="catalytic activity">
    <reaction evidence="6">
        <text>a quinone + sn-glycerol 3-phosphate = dihydroxyacetone phosphate + a quinol</text>
        <dbReference type="Rhea" id="RHEA:18977"/>
        <dbReference type="ChEBI" id="CHEBI:24646"/>
        <dbReference type="ChEBI" id="CHEBI:57597"/>
        <dbReference type="ChEBI" id="CHEBI:57642"/>
        <dbReference type="ChEBI" id="CHEBI:132124"/>
        <dbReference type="EC" id="1.1.5.3"/>
    </reaction>
</comment>
<dbReference type="Gene3D" id="3.30.9.10">
    <property type="entry name" value="D-Amino Acid Oxidase, subunit A, domain 2"/>
    <property type="match status" value="1"/>
</dbReference>
<dbReference type="Proteomes" id="UP000000379">
    <property type="component" value="Chromosome"/>
</dbReference>
<feature type="domain" description="Alpha-glycerophosphate oxidase C-terminal" evidence="9">
    <location>
        <begin position="399"/>
        <end position="518"/>
    </location>
</feature>
<keyword evidence="3 6" id="KW-0285">Flavoprotein</keyword>
<dbReference type="HOGENOM" id="CLU_015740_4_1_0"/>
<proteinExistence type="inferred from homology"/>
<evidence type="ECO:0000256" key="7">
    <source>
        <dbReference type="SAM" id="MobiDB-lite"/>
    </source>
</evidence>
<evidence type="ECO:0000256" key="3">
    <source>
        <dbReference type="ARBA" id="ARBA00022630"/>
    </source>
</evidence>
<dbReference type="SUPFAM" id="SSF51905">
    <property type="entry name" value="FAD/NAD(P)-binding domain"/>
    <property type="match status" value="1"/>
</dbReference>
<gene>
    <name evidence="10" type="ordered locus">Trad_0177</name>
</gene>
<evidence type="ECO:0000256" key="4">
    <source>
        <dbReference type="ARBA" id="ARBA00022827"/>
    </source>
</evidence>
<dbReference type="Pfam" id="PF16901">
    <property type="entry name" value="DAO_C"/>
    <property type="match status" value="1"/>
</dbReference>
<dbReference type="PROSITE" id="PS00977">
    <property type="entry name" value="FAD_G3PDH_1"/>
    <property type="match status" value="1"/>
</dbReference>
<dbReference type="InterPro" id="IPR031656">
    <property type="entry name" value="DAO_C"/>
</dbReference>
<sequence>MNRHAQLQRLQSETFDVLVIGGGATGAGVALDAASRGLKTALVERNDFAAGTSSRSTKLIHGGVRYLEQAVKKLDKTQLNLVRDALKERATLLKLAPHLARPLPILTPLYNWWEIPYMMSGLKLYDLLAGRTNLAGSRFVGRSEALTRFPMLRRAGLRGGVLYFDGQFDDARMNVALALTAAREGAAVANHVEVTGLLKSGGRLRGAAVRDALTGETWEVAAKVVVNATGPFSDAIRQLDDPSAPPMLSASSGSHIVLDGRFSPPETGLLIPQTDDGRVLFLLPWLGYTLVGTTDHPAPIEAHPQATEDDIAYILRHVERYFDLPVTRADVRAAWSGLRPLVSNPKAADTARLSRDHVLNLAPSGLVTIAGGKWTTYRKMALDTVDAAVRVGGLRAGPSRTEALKLVGADSFQPGGAASLERGFGLEPDVAAYLHRAYGDRAPEVAGLAREHPGRLVPGHPHLAAEVLYGARFEGAQTATDILARRTRLAFVDQRAALEALPQVVQLLGEALAWDEARARAEMEAARAYLGVGAESPAPPTADTPFTLPADKASGSA</sequence>
<dbReference type="GO" id="GO:0006072">
    <property type="term" value="P:glycerol-3-phosphate metabolic process"/>
    <property type="evidence" value="ECO:0007669"/>
    <property type="project" value="UniProtKB-UniRule"/>
</dbReference>
<evidence type="ECO:0000313" key="11">
    <source>
        <dbReference type="Proteomes" id="UP000000379"/>
    </source>
</evidence>
<dbReference type="RefSeq" id="WP_013176698.1">
    <property type="nucleotide sequence ID" value="NC_014221.1"/>
</dbReference>
<dbReference type="InterPro" id="IPR006076">
    <property type="entry name" value="FAD-dep_OxRdtase"/>
</dbReference>
<organism evidence="10 11">
    <name type="scientific">Truepera radiovictrix (strain DSM 17093 / CIP 108686 / LMG 22925 / RQ-24)</name>
    <dbReference type="NCBI Taxonomy" id="649638"/>
    <lineage>
        <taxon>Bacteria</taxon>
        <taxon>Thermotogati</taxon>
        <taxon>Deinococcota</taxon>
        <taxon>Deinococci</taxon>
        <taxon>Trueperales</taxon>
        <taxon>Trueperaceae</taxon>
        <taxon>Truepera</taxon>
    </lineage>
</organism>
<dbReference type="PANTHER" id="PTHR11985">
    <property type="entry name" value="GLYCEROL-3-PHOSPHATE DEHYDROGENASE"/>
    <property type="match status" value="1"/>
</dbReference>
<evidence type="ECO:0000256" key="1">
    <source>
        <dbReference type="ARBA" id="ARBA00001974"/>
    </source>
</evidence>
<dbReference type="Pfam" id="PF01266">
    <property type="entry name" value="DAO"/>
    <property type="match status" value="1"/>
</dbReference>
<dbReference type="InterPro" id="IPR036188">
    <property type="entry name" value="FAD/NAD-bd_sf"/>
</dbReference>
<protein>
    <recommendedName>
        <fullName evidence="6">Glycerol-3-phosphate dehydrogenase</fullName>
        <ecNumber evidence="6">1.1.5.3</ecNumber>
    </recommendedName>
</protein>
<dbReference type="EMBL" id="CP002049">
    <property type="protein sequence ID" value="ADI13318.1"/>
    <property type="molecule type" value="Genomic_DNA"/>
</dbReference>
<keyword evidence="11" id="KW-1185">Reference proteome</keyword>
<evidence type="ECO:0000313" key="10">
    <source>
        <dbReference type="EMBL" id="ADI13318.1"/>
    </source>
</evidence>
<dbReference type="eggNOG" id="COG0578">
    <property type="taxonomic scope" value="Bacteria"/>
</dbReference>
<evidence type="ECO:0000256" key="2">
    <source>
        <dbReference type="ARBA" id="ARBA00007330"/>
    </source>
</evidence>
<reference evidence="11" key="1">
    <citation type="submission" date="2010-05" db="EMBL/GenBank/DDBJ databases">
        <title>The complete genome of Truepera radiovictris DSM 17093.</title>
        <authorList>
            <consortium name="US DOE Joint Genome Institute (JGI-PGF)"/>
            <person name="Lucas S."/>
            <person name="Copeland A."/>
            <person name="Lapidus A."/>
            <person name="Glavina del Rio T."/>
            <person name="Dalin E."/>
            <person name="Tice H."/>
            <person name="Bruce D."/>
            <person name="Goodwin L."/>
            <person name="Pitluck S."/>
            <person name="Kyrpides N."/>
            <person name="Mavromatis K."/>
            <person name="Ovchinnikova G."/>
            <person name="Munk A.C."/>
            <person name="Detter J.C."/>
            <person name="Han C."/>
            <person name="Tapia R."/>
            <person name="Land M."/>
            <person name="Hauser L."/>
            <person name="Markowitz V."/>
            <person name="Cheng J.-F."/>
            <person name="Hugenholtz P."/>
            <person name="Woyke T."/>
            <person name="Wu D."/>
            <person name="Tindall B."/>
            <person name="Pomrenke H.G."/>
            <person name="Brambilla E."/>
            <person name="Klenk H.-P."/>
            <person name="Eisen J.A."/>
        </authorList>
    </citation>
    <scope>NUCLEOTIDE SEQUENCE [LARGE SCALE GENOMIC DNA]</scope>
    <source>
        <strain evidence="11">DSM 17093 / CIP 108686 / LMG 22925 / RQ-24</strain>
    </source>
</reference>
<name>D7CXV8_TRURR</name>
<comment type="cofactor">
    <cofactor evidence="1 6">
        <name>FAD</name>
        <dbReference type="ChEBI" id="CHEBI:57692"/>
    </cofactor>
</comment>
<dbReference type="InterPro" id="IPR000447">
    <property type="entry name" value="G3P_DH_FAD-dep"/>
</dbReference>
<dbReference type="PANTHER" id="PTHR11985:SF15">
    <property type="entry name" value="GLYCEROL-3-PHOSPHATE DEHYDROGENASE, MITOCHONDRIAL"/>
    <property type="match status" value="1"/>
</dbReference>
<keyword evidence="4" id="KW-0274">FAD</keyword>
<accession>D7CXV8</accession>
<evidence type="ECO:0000259" key="9">
    <source>
        <dbReference type="Pfam" id="PF16901"/>
    </source>
</evidence>
<feature type="region of interest" description="Disordered" evidence="7">
    <location>
        <begin position="533"/>
        <end position="557"/>
    </location>
</feature>
<dbReference type="STRING" id="649638.Trad_0177"/>
<dbReference type="InterPro" id="IPR038299">
    <property type="entry name" value="DAO_C_sf"/>
</dbReference>
<evidence type="ECO:0000256" key="6">
    <source>
        <dbReference type="RuleBase" id="RU361217"/>
    </source>
</evidence>
<dbReference type="SUPFAM" id="SSF54373">
    <property type="entry name" value="FAD-linked reductases, C-terminal domain"/>
    <property type="match status" value="1"/>
</dbReference>
<dbReference type="GO" id="GO:0009331">
    <property type="term" value="C:glycerol-3-phosphate dehydrogenase (FAD) complex"/>
    <property type="evidence" value="ECO:0007669"/>
    <property type="project" value="UniProtKB-UniRule"/>
</dbReference>